<comment type="caution">
    <text evidence="2">The sequence shown here is derived from an EMBL/GenBank/DDBJ whole genome shotgun (WGS) entry which is preliminary data.</text>
</comment>
<dbReference type="AlphaFoldDB" id="A0A1G2BA04"/>
<feature type="transmembrane region" description="Helical" evidence="1">
    <location>
        <begin position="6"/>
        <end position="25"/>
    </location>
</feature>
<evidence type="ECO:0000313" key="2">
    <source>
        <dbReference type="EMBL" id="OGY86033.1"/>
    </source>
</evidence>
<feature type="transmembrane region" description="Helical" evidence="1">
    <location>
        <begin position="30"/>
        <end position="47"/>
    </location>
</feature>
<dbReference type="Proteomes" id="UP000176420">
    <property type="component" value="Unassembled WGS sequence"/>
</dbReference>
<sequence length="177" mass="20618">MKKYFYYFILILVIFLIFLLQSSVLISGNFAHNLILLPLIVGFIFAFEKKTKTAIFFVVFSGYLLDLISFLPFGVITFSYLSAILIYLFFQTKFFKNKALHAILINSAVAMVGYELIFIGTTYLLKSLNFIVLTSFNLKTYFIFSLEQILFQILLIGVVFWLLRFLQNRLSFRANNL</sequence>
<proteinExistence type="predicted"/>
<accession>A0A1G2BA04</accession>
<feature type="transmembrane region" description="Helical" evidence="1">
    <location>
        <begin position="141"/>
        <end position="163"/>
    </location>
</feature>
<keyword evidence="1" id="KW-1133">Transmembrane helix</keyword>
<name>A0A1G2BA04_9BACT</name>
<keyword evidence="1" id="KW-0472">Membrane</keyword>
<evidence type="ECO:0008006" key="4">
    <source>
        <dbReference type="Google" id="ProtNLM"/>
    </source>
</evidence>
<evidence type="ECO:0000256" key="1">
    <source>
        <dbReference type="SAM" id="Phobius"/>
    </source>
</evidence>
<gene>
    <name evidence="2" type="ORF">A2319_00490</name>
</gene>
<feature type="transmembrane region" description="Helical" evidence="1">
    <location>
        <begin position="67"/>
        <end position="90"/>
    </location>
</feature>
<organism evidence="2 3">
    <name type="scientific">Candidatus Kerfeldbacteria bacterium RIFOXYB2_FULL_38_14</name>
    <dbReference type="NCBI Taxonomy" id="1798547"/>
    <lineage>
        <taxon>Bacteria</taxon>
        <taxon>Candidatus Kerfeldiibacteriota</taxon>
    </lineage>
</organism>
<feature type="transmembrane region" description="Helical" evidence="1">
    <location>
        <begin position="102"/>
        <end position="121"/>
    </location>
</feature>
<keyword evidence="1" id="KW-0812">Transmembrane</keyword>
<dbReference type="EMBL" id="MHKI01000026">
    <property type="protein sequence ID" value="OGY86033.1"/>
    <property type="molecule type" value="Genomic_DNA"/>
</dbReference>
<protein>
    <recommendedName>
        <fullName evidence="4">Rod shape-determining protein MreD</fullName>
    </recommendedName>
</protein>
<reference evidence="2 3" key="1">
    <citation type="journal article" date="2016" name="Nat. Commun.">
        <title>Thousands of microbial genomes shed light on interconnected biogeochemical processes in an aquifer system.</title>
        <authorList>
            <person name="Anantharaman K."/>
            <person name="Brown C.T."/>
            <person name="Hug L.A."/>
            <person name="Sharon I."/>
            <person name="Castelle C.J."/>
            <person name="Probst A.J."/>
            <person name="Thomas B.C."/>
            <person name="Singh A."/>
            <person name="Wilkins M.J."/>
            <person name="Karaoz U."/>
            <person name="Brodie E.L."/>
            <person name="Williams K.H."/>
            <person name="Hubbard S.S."/>
            <person name="Banfield J.F."/>
        </authorList>
    </citation>
    <scope>NUCLEOTIDE SEQUENCE [LARGE SCALE GENOMIC DNA]</scope>
</reference>
<evidence type="ECO:0000313" key="3">
    <source>
        <dbReference type="Proteomes" id="UP000176420"/>
    </source>
</evidence>